<gene>
    <name evidence="5" type="ORF">GCM10023322_33550</name>
</gene>
<keyword evidence="2 3" id="KW-0040">ANK repeat</keyword>
<keyword evidence="6" id="KW-1185">Reference proteome</keyword>
<dbReference type="PROSITE" id="PS50297">
    <property type="entry name" value="ANK_REP_REGION"/>
    <property type="match status" value="4"/>
</dbReference>
<dbReference type="PANTHER" id="PTHR24171">
    <property type="entry name" value="ANKYRIN REPEAT DOMAIN-CONTAINING PROTEIN 39-RELATED"/>
    <property type="match status" value="1"/>
</dbReference>
<proteinExistence type="predicted"/>
<dbReference type="InterPro" id="IPR036770">
    <property type="entry name" value="Ankyrin_rpt-contain_sf"/>
</dbReference>
<feature type="repeat" description="ANK" evidence="3">
    <location>
        <begin position="508"/>
        <end position="540"/>
    </location>
</feature>
<dbReference type="Pfam" id="PF00023">
    <property type="entry name" value="Ank"/>
    <property type="match status" value="1"/>
</dbReference>
<evidence type="ECO:0000313" key="6">
    <source>
        <dbReference type="Proteomes" id="UP001501570"/>
    </source>
</evidence>
<evidence type="ECO:0000256" key="3">
    <source>
        <dbReference type="PROSITE-ProRule" id="PRU00023"/>
    </source>
</evidence>
<evidence type="ECO:0008006" key="7">
    <source>
        <dbReference type="Google" id="ProtNLM"/>
    </source>
</evidence>
<feature type="repeat" description="ANK" evidence="3">
    <location>
        <begin position="607"/>
        <end position="642"/>
    </location>
</feature>
<keyword evidence="1" id="KW-0677">Repeat</keyword>
<sequence length="690" mass="72404">MAYPALIDLVLHSPGRAAATSALGTLRALALDRDLAAVLALATVVAEQLQPDGPPVPDVAVPADLVNAEMPAIARAYALGYYPWLLVDQGLMLPDRYSERAGDAGYDRAFRRFQSLVERDTPTQHEALRAMLLDVLAYRSLVLDHTGYSLSAQLHSAAQQMAASARVVDGRNMDTTFEVGREVIRHSSGAFAGAALHEVGHHISSRREGGSTARTVDALEAALPAMLDTAQGLIGQPWRGHDDPRRHELSDGLTVLCSRDRIAGTVCTHLSFSANGAIRLTAAARCALRALRVFGVAPSRVATAYSDRGVFHVGFADEPVPGGSATPASDSAADATRWLDELWREGRFGRDETDLYRAIGLHPPRSAFYSDDVRHVEDIARLMRLRSEDAPETPDPDELLALGVRCGDPAATRLAIERGARGEHASPLLRELGIVTGALRTTERILCLSSNADACRSTLIQLRGHGLDLDAAIDARGGTLLTDAASRDADLVTFLLDLGADLDHPAGAGVTPLLAAIDADQIEVAARLIEAGARTDRADAEGRTPLHMACRRGHPSIAWQLLAHGADLDAPTHAGLTPLMEAVDAGHSLLTSELLDRGADPDAATALGVTALHLAVVGPAEVAGDTVRALIAAGADVDEETNDGRTPLDLAERHGRAELAALLGAAGALAGPDDGPAGSAGSAGSRRSAG</sequence>
<evidence type="ECO:0000313" key="5">
    <source>
        <dbReference type="EMBL" id="GAA5186705.1"/>
    </source>
</evidence>
<name>A0ABP9RUB3_9ACTN</name>
<dbReference type="Gene3D" id="1.25.40.20">
    <property type="entry name" value="Ankyrin repeat-containing domain"/>
    <property type="match status" value="2"/>
</dbReference>
<dbReference type="PROSITE" id="PS50088">
    <property type="entry name" value="ANK_REPEAT"/>
    <property type="match status" value="5"/>
</dbReference>
<feature type="repeat" description="ANK" evidence="3">
    <location>
        <begin position="574"/>
        <end position="606"/>
    </location>
</feature>
<dbReference type="InterPro" id="IPR002110">
    <property type="entry name" value="Ankyrin_rpt"/>
</dbReference>
<dbReference type="PRINTS" id="PR01415">
    <property type="entry name" value="ANKYRIN"/>
</dbReference>
<protein>
    <recommendedName>
        <fullName evidence="7">Ankyrin repeat domain-containing protein</fullName>
    </recommendedName>
</protein>
<feature type="repeat" description="ANK" evidence="3">
    <location>
        <begin position="541"/>
        <end position="573"/>
    </location>
</feature>
<dbReference type="Pfam" id="PF12796">
    <property type="entry name" value="Ank_2"/>
    <property type="match status" value="1"/>
</dbReference>
<dbReference type="EMBL" id="BAABJQ010000008">
    <property type="protein sequence ID" value="GAA5186705.1"/>
    <property type="molecule type" value="Genomic_DNA"/>
</dbReference>
<dbReference type="Proteomes" id="UP001501570">
    <property type="component" value="Unassembled WGS sequence"/>
</dbReference>
<dbReference type="SUPFAM" id="SSF48403">
    <property type="entry name" value="Ankyrin repeat"/>
    <property type="match status" value="1"/>
</dbReference>
<feature type="repeat" description="ANK" evidence="3">
    <location>
        <begin position="643"/>
        <end position="675"/>
    </location>
</feature>
<comment type="caution">
    <text evidence="5">The sequence shown here is derived from an EMBL/GenBank/DDBJ whole genome shotgun (WGS) entry which is preliminary data.</text>
</comment>
<accession>A0ABP9RUB3</accession>
<dbReference type="PANTHER" id="PTHR24171:SF8">
    <property type="entry name" value="BRCA1-ASSOCIATED RING DOMAIN PROTEIN 1"/>
    <property type="match status" value="1"/>
</dbReference>
<organism evidence="5 6">
    <name type="scientific">Rugosimonospora acidiphila</name>
    <dbReference type="NCBI Taxonomy" id="556531"/>
    <lineage>
        <taxon>Bacteria</taxon>
        <taxon>Bacillati</taxon>
        <taxon>Actinomycetota</taxon>
        <taxon>Actinomycetes</taxon>
        <taxon>Micromonosporales</taxon>
        <taxon>Micromonosporaceae</taxon>
        <taxon>Rugosimonospora</taxon>
    </lineage>
</organism>
<evidence type="ECO:0000256" key="2">
    <source>
        <dbReference type="ARBA" id="ARBA00023043"/>
    </source>
</evidence>
<evidence type="ECO:0000256" key="1">
    <source>
        <dbReference type="ARBA" id="ARBA00022737"/>
    </source>
</evidence>
<evidence type="ECO:0000256" key="4">
    <source>
        <dbReference type="SAM" id="MobiDB-lite"/>
    </source>
</evidence>
<dbReference type="RefSeq" id="WP_345630574.1">
    <property type="nucleotide sequence ID" value="NZ_BAABJQ010000008.1"/>
</dbReference>
<dbReference type="SMART" id="SM00248">
    <property type="entry name" value="ANK"/>
    <property type="match status" value="6"/>
</dbReference>
<reference evidence="6" key="1">
    <citation type="journal article" date="2019" name="Int. J. Syst. Evol. Microbiol.">
        <title>The Global Catalogue of Microorganisms (GCM) 10K type strain sequencing project: providing services to taxonomists for standard genome sequencing and annotation.</title>
        <authorList>
            <consortium name="The Broad Institute Genomics Platform"/>
            <consortium name="The Broad Institute Genome Sequencing Center for Infectious Disease"/>
            <person name="Wu L."/>
            <person name="Ma J."/>
        </authorList>
    </citation>
    <scope>NUCLEOTIDE SEQUENCE [LARGE SCALE GENOMIC DNA]</scope>
    <source>
        <strain evidence="6">JCM 18304</strain>
    </source>
</reference>
<feature type="region of interest" description="Disordered" evidence="4">
    <location>
        <begin position="668"/>
        <end position="690"/>
    </location>
</feature>